<keyword evidence="2" id="KW-1185">Reference proteome</keyword>
<sequence length="227" mass="27007">MLNIFSSFKRKTIPVVNWTFFSTLKEGKELYNAKTWTGWDEQKWIPIASNDLGDAIIINNDFIYEVQHDTGETKPSLITKEVDKLIVLFKDLIKFKGYSEEDSIEILTNKKQLLKDLKKQAPRSLKYEFQMEIEDIQDAISEKRWFKTKAGQYQREHQEYLKLVYPELHDNGRFADVMIMRHLKRKVFIVGGWLKDDEYVDDVKKIVDKYPSPYPIEYGEFKPYDED</sequence>
<dbReference type="Proteomes" id="UP001169066">
    <property type="component" value="Unassembled WGS sequence"/>
</dbReference>
<proteinExistence type="predicted"/>
<name>A0ABT7QQY9_9BACT</name>
<reference evidence="1" key="1">
    <citation type="submission" date="2023-01" db="EMBL/GenBank/DDBJ databases">
        <title>Sulfurovum sp. XTW-4 genome assembly.</title>
        <authorList>
            <person name="Wang J."/>
        </authorList>
    </citation>
    <scope>NUCLEOTIDE SEQUENCE</scope>
    <source>
        <strain evidence="1">XTW-4</strain>
    </source>
</reference>
<evidence type="ECO:0000313" key="2">
    <source>
        <dbReference type="Proteomes" id="UP001169066"/>
    </source>
</evidence>
<comment type="caution">
    <text evidence="1">The sequence shown here is derived from an EMBL/GenBank/DDBJ whole genome shotgun (WGS) entry which is preliminary data.</text>
</comment>
<evidence type="ECO:0000313" key="1">
    <source>
        <dbReference type="EMBL" id="MDM5263518.1"/>
    </source>
</evidence>
<organism evidence="1 2">
    <name type="scientific">Sulfurovum xiamenensis</name>
    <dbReference type="NCBI Taxonomy" id="3019066"/>
    <lineage>
        <taxon>Bacteria</taxon>
        <taxon>Pseudomonadati</taxon>
        <taxon>Campylobacterota</taxon>
        <taxon>Epsilonproteobacteria</taxon>
        <taxon>Campylobacterales</taxon>
        <taxon>Sulfurovaceae</taxon>
        <taxon>Sulfurovum</taxon>
    </lineage>
</organism>
<gene>
    <name evidence="1" type="ORF">PF327_04845</name>
</gene>
<accession>A0ABT7QQY9</accession>
<dbReference type="RefSeq" id="WP_289401541.1">
    <property type="nucleotide sequence ID" value="NZ_JAQIBC010000002.1"/>
</dbReference>
<dbReference type="EMBL" id="JAQIBC010000002">
    <property type="protein sequence ID" value="MDM5263518.1"/>
    <property type="molecule type" value="Genomic_DNA"/>
</dbReference>
<protein>
    <submittedName>
        <fullName evidence="1">Uncharacterized protein</fullName>
    </submittedName>
</protein>